<dbReference type="InterPro" id="IPR026845">
    <property type="entry name" value="NXPH/NXPE"/>
</dbReference>
<dbReference type="Pfam" id="PF06312">
    <property type="entry name" value="Neurexophilin"/>
    <property type="match status" value="1"/>
</dbReference>
<reference evidence="3" key="4">
    <citation type="submission" date="2025-09" db="UniProtKB">
        <authorList>
            <consortium name="Ensembl"/>
        </authorList>
    </citation>
    <scope>IDENTIFICATION</scope>
</reference>
<feature type="domain" description="NXPE C-terminal" evidence="2">
    <location>
        <begin position="284"/>
        <end position="508"/>
    </location>
</feature>
<proteinExistence type="inferred from homology"/>
<dbReference type="SUPFAM" id="SSF81296">
    <property type="entry name" value="E set domains"/>
    <property type="match status" value="1"/>
</dbReference>
<comment type="similarity">
    <text evidence="1">Belongs to the NXPE family.</text>
</comment>
<dbReference type="GeneID" id="104266013"/>
<dbReference type="KEGG" id="cin:104266013"/>
<name>F6UMV2_CIOIN</name>
<dbReference type="OMA" id="PYLEMEL"/>
<sequence length="508" mass="57667">MFGTKKWRLYYPELKLILESIESGKLKWPLPPVNTTSAYYSHLVVNKKQNYVVGDKLVMTIIAKDGNGKRKTHGGDYFFARLIHAESRNKPYQDGIACDIEDHGDGTYSVSAPLLIPGTSSLFIDLVHPSEAVVALVLEASGTSGSGIYFVATYPSSEEVVCNVSLSQSSPIKVCNFSQPTKGFSWFCDYPKKSSHCPKVLNYTKVSYKESDVFLLGKQSYFKQNSNWKIPIQGSGFSVDVLDSSFMIDYVKSLPECSVPVGMSQLAYDRNLGRHSGLYLNDKWQSLQCNNKITMYKQWTCLRNKALYLIGDSTMRQWYEQFETILNLNTSTKLLDHPEIWQKSRNGTNAEHNITVYYRSHGLPLHNPGPAESHPFIVDTLNNIPATSEPSTIIVINFALHFCLIDPKFYLYRVQAVKRSVISLMERSPGVKVFIRGCIRHRNTRKVVPTEWYSFRLCKILRAEFAEVPGVGFIDTWQMTTVRTNHINIHPDVEIVADQINLFLSYVC</sequence>
<dbReference type="PANTHER" id="PTHR16165:SF5">
    <property type="entry name" value="NXPE FAMILY MEMBER 3"/>
    <property type="match status" value="1"/>
</dbReference>
<dbReference type="Proteomes" id="UP000008144">
    <property type="component" value="Chromosome 9"/>
</dbReference>
<dbReference type="EMBL" id="EAAA01002815">
    <property type="status" value="NOT_ANNOTATED_CDS"/>
    <property type="molecule type" value="Genomic_DNA"/>
</dbReference>
<reference evidence="3" key="2">
    <citation type="journal article" date="2008" name="Genome Biol.">
        <title>Improved genome assembly and evidence-based global gene model set for the chordate Ciona intestinalis: new insight into intron and operon populations.</title>
        <authorList>
            <person name="Satou Y."/>
            <person name="Mineta K."/>
            <person name="Ogasawara M."/>
            <person name="Sasakura Y."/>
            <person name="Shoguchi E."/>
            <person name="Ueno K."/>
            <person name="Yamada L."/>
            <person name="Matsumoto J."/>
            <person name="Wasserscheid J."/>
            <person name="Dewar K."/>
            <person name="Wiley G.B."/>
            <person name="Macmil S.L."/>
            <person name="Roe B.A."/>
            <person name="Zeller R.W."/>
            <person name="Hastings K.E."/>
            <person name="Lemaire P."/>
            <person name="Lindquist E."/>
            <person name="Endo T."/>
            <person name="Hotta K."/>
            <person name="Inaba K."/>
        </authorList>
    </citation>
    <scope>NUCLEOTIDE SEQUENCE [LARGE SCALE GENOMIC DNA]</scope>
    <source>
        <strain evidence="3">wild type</strain>
    </source>
</reference>
<gene>
    <name evidence="3" type="primary">LOC104266013</name>
</gene>
<dbReference type="InParanoid" id="F6UMV2"/>
<reference evidence="3" key="3">
    <citation type="submission" date="2025-08" db="UniProtKB">
        <authorList>
            <consortium name="Ensembl"/>
        </authorList>
    </citation>
    <scope>IDENTIFICATION</scope>
</reference>
<reference evidence="4" key="1">
    <citation type="journal article" date="2002" name="Science">
        <title>The draft genome of Ciona intestinalis: insights into chordate and vertebrate origins.</title>
        <authorList>
            <person name="Dehal P."/>
            <person name="Satou Y."/>
            <person name="Campbell R.K."/>
            <person name="Chapman J."/>
            <person name="Degnan B."/>
            <person name="De Tomaso A."/>
            <person name="Davidson B."/>
            <person name="Di Gregorio A."/>
            <person name="Gelpke M."/>
            <person name="Goodstein D.M."/>
            <person name="Harafuji N."/>
            <person name="Hastings K.E."/>
            <person name="Ho I."/>
            <person name="Hotta K."/>
            <person name="Huang W."/>
            <person name="Kawashima T."/>
            <person name="Lemaire P."/>
            <person name="Martinez D."/>
            <person name="Meinertzhagen I.A."/>
            <person name="Necula S."/>
            <person name="Nonaka M."/>
            <person name="Putnam N."/>
            <person name="Rash S."/>
            <person name="Saiga H."/>
            <person name="Satake M."/>
            <person name="Terry A."/>
            <person name="Yamada L."/>
            <person name="Wang H.G."/>
            <person name="Awazu S."/>
            <person name="Azumi K."/>
            <person name="Boore J."/>
            <person name="Branno M."/>
            <person name="Chin-Bow S."/>
            <person name="DeSantis R."/>
            <person name="Doyle S."/>
            <person name="Francino P."/>
            <person name="Keys D.N."/>
            <person name="Haga S."/>
            <person name="Hayashi H."/>
            <person name="Hino K."/>
            <person name="Imai K.S."/>
            <person name="Inaba K."/>
            <person name="Kano S."/>
            <person name="Kobayashi K."/>
            <person name="Kobayashi M."/>
            <person name="Lee B.I."/>
            <person name="Makabe K.W."/>
            <person name="Manohar C."/>
            <person name="Matassi G."/>
            <person name="Medina M."/>
            <person name="Mochizuki Y."/>
            <person name="Mount S."/>
            <person name="Morishita T."/>
            <person name="Miura S."/>
            <person name="Nakayama A."/>
            <person name="Nishizaka S."/>
            <person name="Nomoto H."/>
            <person name="Ohta F."/>
            <person name="Oishi K."/>
            <person name="Rigoutsos I."/>
            <person name="Sano M."/>
            <person name="Sasaki A."/>
            <person name="Sasakura Y."/>
            <person name="Shoguchi E."/>
            <person name="Shin-i T."/>
            <person name="Spagnuolo A."/>
            <person name="Stainier D."/>
            <person name="Suzuki M.M."/>
            <person name="Tassy O."/>
            <person name="Takatori N."/>
            <person name="Tokuoka M."/>
            <person name="Yagi K."/>
            <person name="Yoshizaki F."/>
            <person name="Wada S."/>
            <person name="Zhang C."/>
            <person name="Hyatt P.D."/>
            <person name="Larimer F."/>
            <person name="Detter C."/>
            <person name="Doggett N."/>
            <person name="Glavina T."/>
            <person name="Hawkins T."/>
            <person name="Richardson P."/>
            <person name="Lucas S."/>
            <person name="Kohara Y."/>
            <person name="Levine M."/>
            <person name="Satoh N."/>
            <person name="Rokhsar D.S."/>
        </authorList>
    </citation>
    <scope>NUCLEOTIDE SEQUENCE [LARGE SCALE GENOMIC DNA]</scope>
</reference>
<evidence type="ECO:0000313" key="4">
    <source>
        <dbReference type="Proteomes" id="UP000008144"/>
    </source>
</evidence>
<accession>A0A1W3JQE9</accession>
<dbReference type="InterPro" id="IPR013783">
    <property type="entry name" value="Ig-like_fold"/>
</dbReference>
<dbReference type="PANTHER" id="PTHR16165">
    <property type="entry name" value="NXPE FAMILY MEMBER"/>
    <property type="match status" value="1"/>
</dbReference>
<dbReference type="OrthoDB" id="5950832at2759"/>
<dbReference type="Gene3D" id="2.60.40.10">
    <property type="entry name" value="Immunoglobulins"/>
    <property type="match status" value="1"/>
</dbReference>
<dbReference type="GeneTree" id="ENSGT00950000182866"/>
<accession>F6UMV2</accession>
<protein>
    <submittedName>
        <fullName evidence="3">NXPE family member 3-like</fullName>
    </submittedName>
</protein>
<dbReference type="HOGENOM" id="CLU_031119_2_0_1"/>
<dbReference type="RefSeq" id="XP_009859615.1">
    <property type="nucleotide sequence ID" value="XM_009861313.3"/>
</dbReference>
<evidence type="ECO:0000256" key="1">
    <source>
        <dbReference type="ARBA" id="ARBA00005431"/>
    </source>
</evidence>
<organism evidence="3 4">
    <name type="scientific">Ciona intestinalis</name>
    <name type="common">Transparent sea squirt</name>
    <name type="synonym">Ascidia intestinalis</name>
    <dbReference type="NCBI Taxonomy" id="7719"/>
    <lineage>
        <taxon>Eukaryota</taxon>
        <taxon>Metazoa</taxon>
        <taxon>Chordata</taxon>
        <taxon>Tunicata</taxon>
        <taxon>Ascidiacea</taxon>
        <taxon>Phlebobranchia</taxon>
        <taxon>Cionidae</taxon>
        <taxon>Ciona</taxon>
    </lineage>
</organism>
<evidence type="ECO:0000259" key="2">
    <source>
        <dbReference type="Pfam" id="PF24536"/>
    </source>
</evidence>
<dbReference type="AlphaFoldDB" id="F6UMV2"/>
<dbReference type="STRING" id="7719.ENSCINP00000025945"/>
<dbReference type="Ensembl" id="ENSCINT00000026191.2">
    <property type="protein sequence ID" value="ENSCINP00000025945.2"/>
    <property type="gene ID" value="ENSCING00000014313.2"/>
</dbReference>
<evidence type="ECO:0000313" key="3">
    <source>
        <dbReference type="Ensembl" id="ENSCINP00000025945.2"/>
    </source>
</evidence>
<dbReference type="Pfam" id="PF24536">
    <property type="entry name" value="NXPE4_C"/>
    <property type="match status" value="1"/>
</dbReference>
<dbReference type="InterPro" id="IPR014756">
    <property type="entry name" value="Ig_E-set"/>
</dbReference>
<keyword evidence="4" id="KW-1185">Reference proteome</keyword>
<dbReference type="InterPro" id="IPR057106">
    <property type="entry name" value="NXPE4_C"/>
</dbReference>